<dbReference type="InterPro" id="IPR027616">
    <property type="entry name" value="Cas4_PREFRAN"/>
</dbReference>
<feature type="domain" description="DUF83" evidence="1">
    <location>
        <begin position="10"/>
        <end position="181"/>
    </location>
</feature>
<dbReference type="NCBIfam" id="TIGR04328">
    <property type="entry name" value="cas4_PREFRAN"/>
    <property type="match status" value="1"/>
</dbReference>
<dbReference type="InterPro" id="IPR022765">
    <property type="entry name" value="Dna2/Cas4_DUF83"/>
</dbReference>
<comment type="caution">
    <text evidence="2">The sequence shown here is derived from an EMBL/GenBank/DDBJ whole genome shotgun (WGS) entry which is preliminary data.</text>
</comment>
<keyword evidence="3" id="KW-1185">Reference proteome</keyword>
<gene>
    <name evidence="2" type="primary">cas4</name>
    <name evidence="2" type="ORF">BES34_012790</name>
</gene>
<reference evidence="2" key="1">
    <citation type="submission" date="2018-01" db="EMBL/GenBank/DDBJ databases">
        <title>Genomic characterization of Leptospira inadai serogroup Lyme isolated from captured rat in Brazil and comparative analysis with human reference strain.</title>
        <authorList>
            <person name="Moreno L.Z."/>
            <person name="Loureiro A.P."/>
            <person name="Miraglia F."/>
            <person name="Kremer F.S."/>
            <person name="Eslabao M.R."/>
            <person name="Dellagostin O.A."/>
            <person name="Lilenbaum W."/>
            <person name="Moreno A.M."/>
        </authorList>
    </citation>
    <scope>NUCLEOTIDE SEQUENCE [LARGE SCALE GENOMIC DNA]</scope>
    <source>
        <strain evidence="2">M34/99</strain>
    </source>
</reference>
<dbReference type="RefSeq" id="WP_010413879.1">
    <property type="nucleotide sequence ID" value="NZ_MCRM02000012.1"/>
</dbReference>
<dbReference type="EMBL" id="MCRM02000012">
    <property type="protein sequence ID" value="PNV74611.1"/>
    <property type="molecule type" value="Genomic_DNA"/>
</dbReference>
<organism evidence="2 3">
    <name type="scientific">Leptospira inadai serovar Lyme</name>
    <dbReference type="NCBI Taxonomy" id="293084"/>
    <lineage>
        <taxon>Bacteria</taxon>
        <taxon>Pseudomonadati</taxon>
        <taxon>Spirochaetota</taxon>
        <taxon>Spirochaetia</taxon>
        <taxon>Leptospirales</taxon>
        <taxon>Leptospiraceae</taxon>
        <taxon>Leptospira</taxon>
    </lineage>
</organism>
<accession>A0ABX4YHC3</accession>
<dbReference type="Proteomes" id="UP000094669">
    <property type="component" value="Unassembled WGS sequence"/>
</dbReference>
<dbReference type="Gene3D" id="3.90.320.10">
    <property type="match status" value="1"/>
</dbReference>
<dbReference type="InterPro" id="IPR011604">
    <property type="entry name" value="PDDEXK-like_dom_sf"/>
</dbReference>
<proteinExistence type="predicted"/>
<sequence>METYIPISFLNDFIFCPRSIYFHQVHGTLDQAMYHSKPQTEGLAAHRAIDTGSYTTRKDVLVGIDVYCEKYGIQGKIDIFDIKTGCLTERKNQIIRIYDGYIFQVYAQYFALEEMGLAVRQIRLHDITKNINHQIPLPSENQEMFDKFEKLIRDIKDFDLERSGFKANIEKCRKCIYSHLCDYSLC</sequence>
<dbReference type="Pfam" id="PF01930">
    <property type="entry name" value="Cas_Cas4"/>
    <property type="match status" value="1"/>
</dbReference>
<evidence type="ECO:0000313" key="3">
    <source>
        <dbReference type="Proteomes" id="UP000094669"/>
    </source>
</evidence>
<protein>
    <submittedName>
        <fullName evidence="2">Type V CRISPR-associated protein Cas4</fullName>
    </submittedName>
</protein>
<name>A0ABX4YHC3_9LEPT</name>
<evidence type="ECO:0000259" key="1">
    <source>
        <dbReference type="Pfam" id="PF01930"/>
    </source>
</evidence>
<evidence type="ECO:0000313" key="2">
    <source>
        <dbReference type="EMBL" id="PNV74611.1"/>
    </source>
</evidence>